<dbReference type="GO" id="GO:0000407">
    <property type="term" value="C:phagophore assembly site"/>
    <property type="evidence" value="ECO:0007669"/>
    <property type="project" value="TreeGrafter"/>
</dbReference>
<feature type="compositionally biased region" description="Polar residues" evidence="2">
    <location>
        <begin position="139"/>
        <end position="154"/>
    </location>
</feature>
<dbReference type="Gene3D" id="1.10.287.1490">
    <property type="match status" value="1"/>
</dbReference>
<feature type="compositionally biased region" description="Basic and acidic residues" evidence="2">
    <location>
        <begin position="128"/>
        <end position="137"/>
    </location>
</feature>
<dbReference type="GO" id="GO:0006995">
    <property type="term" value="P:cellular response to nitrogen starvation"/>
    <property type="evidence" value="ECO:0007669"/>
    <property type="project" value="TreeGrafter"/>
</dbReference>
<dbReference type="InterPro" id="IPR016197">
    <property type="entry name" value="Chromo-like_dom_sf"/>
</dbReference>
<feature type="compositionally biased region" description="Basic and acidic residues" evidence="2">
    <location>
        <begin position="86"/>
        <end position="98"/>
    </location>
</feature>
<feature type="compositionally biased region" description="Basic and acidic residues" evidence="2">
    <location>
        <begin position="328"/>
        <end position="346"/>
    </location>
</feature>
<feature type="compositionally biased region" description="Basic and acidic residues" evidence="2">
    <location>
        <begin position="277"/>
        <end position="291"/>
    </location>
</feature>
<dbReference type="CDD" id="cd00024">
    <property type="entry name" value="CD_CSD"/>
    <property type="match status" value="1"/>
</dbReference>
<feature type="compositionally biased region" description="Low complexity" evidence="2">
    <location>
        <begin position="233"/>
        <end position="244"/>
    </location>
</feature>
<proteinExistence type="predicted"/>
<feature type="region of interest" description="Disordered" evidence="2">
    <location>
        <begin position="1259"/>
        <end position="1337"/>
    </location>
</feature>
<dbReference type="PANTHER" id="PTHR12768:SF4">
    <property type="entry name" value="BECLIN-1"/>
    <property type="match status" value="1"/>
</dbReference>
<dbReference type="GO" id="GO:0030674">
    <property type="term" value="F:protein-macromolecule adaptor activity"/>
    <property type="evidence" value="ECO:0007669"/>
    <property type="project" value="TreeGrafter"/>
</dbReference>
<feature type="compositionally biased region" description="Polar residues" evidence="2">
    <location>
        <begin position="292"/>
        <end position="327"/>
    </location>
</feature>
<protein>
    <recommendedName>
        <fullName evidence="3">Chromo domain-containing protein</fullName>
    </recommendedName>
</protein>
<feature type="region of interest" description="Disordered" evidence="2">
    <location>
        <begin position="478"/>
        <end position="499"/>
    </location>
</feature>
<evidence type="ECO:0000259" key="3">
    <source>
        <dbReference type="PROSITE" id="PS50013"/>
    </source>
</evidence>
<dbReference type="GO" id="GO:0000045">
    <property type="term" value="P:autophagosome assembly"/>
    <property type="evidence" value="ECO:0007669"/>
    <property type="project" value="TreeGrafter"/>
</dbReference>
<dbReference type="PROSITE" id="PS50013">
    <property type="entry name" value="CHROMO_2"/>
    <property type="match status" value="1"/>
</dbReference>
<comment type="subunit">
    <text evidence="1">Component of the NuA4 histone acetyltransferase complex.</text>
</comment>
<reference evidence="4" key="1">
    <citation type="journal article" date="2023" name="Mol. Phylogenet. Evol.">
        <title>Genome-scale phylogeny and comparative genomics of the fungal order Sordariales.</title>
        <authorList>
            <person name="Hensen N."/>
            <person name="Bonometti L."/>
            <person name="Westerberg I."/>
            <person name="Brannstrom I.O."/>
            <person name="Guillou S."/>
            <person name="Cros-Aarteil S."/>
            <person name="Calhoun S."/>
            <person name="Haridas S."/>
            <person name="Kuo A."/>
            <person name="Mondo S."/>
            <person name="Pangilinan J."/>
            <person name="Riley R."/>
            <person name="LaButti K."/>
            <person name="Andreopoulos B."/>
            <person name="Lipzen A."/>
            <person name="Chen C."/>
            <person name="Yan M."/>
            <person name="Daum C."/>
            <person name="Ng V."/>
            <person name="Clum A."/>
            <person name="Steindorff A."/>
            <person name="Ohm R.A."/>
            <person name="Martin F."/>
            <person name="Silar P."/>
            <person name="Natvig D.O."/>
            <person name="Lalanne C."/>
            <person name="Gautier V."/>
            <person name="Ament-Velasquez S.L."/>
            <person name="Kruys A."/>
            <person name="Hutchinson M.I."/>
            <person name="Powell A.J."/>
            <person name="Barry K."/>
            <person name="Miller A.N."/>
            <person name="Grigoriev I.V."/>
            <person name="Debuchy R."/>
            <person name="Gladieux P."/>
            <person name="Hiltunen Thoren M."/>
            <person name="Johannesson H."/>
        </authorList>
    </citation>
    <scope>NUCLEOTIDE SEQUENCE</scope>
    <source>
        <strain evidence="4">CBS 508.74</strain>
    </source>
</reference>
<evidence type="ECO:0000313" key="5">
    <source>
        <dbReference type="Proteomes" id="UP001302812"/>
    </source>
</evidence>
<dbReference type="Gene3D" id="2.40.50.40">
    <property type="match status" value="1"/>
</dbReference>
<reference evidence="4" key="2">
    <citation type="submission" date="2023-05" db="EMBL/GenBank/DDBJ databases">
        <authorList>
            <consortium name="Lawrence Berkeley National Laboratory"/>
            <person name="Steindorff A."/>
            <person name="Hensen N."/>
            <person name="Bonometti L."/>
            <person name="Westerberg I."/>
            <person name="Brannstrom I.O."/>
            <person name="Guillou S."/>
            <person name="Cros-Aarteil S."/>
            <person name="Calhoun S."/>
            <person name="Haridas S."/>
            <person name="Kuo A."/>
            <person name="Mondo S."/>
            <person name="Pangilinan J."/>
            <person name="Riley R."/>
            <person name="Labutti K."/>
            <person name="Andreopoulos B."/>
            <person name="Lipzen A."/>
            <person name="Chen C."/>
            <person name="Yanf M."/>
            <person name="Daum C."/>
            <person name="Ng V."/>
            <person name="Clum A."/>
            <person name="Ohm R."/>
            <person name="Martin F."/>
            <person name="Silar P."/>
            <person name="Natvig D."/>
            <person name="Lalanne C."/>
            <person name="Gautier V."/>
            <person name="Ament-Velasquez S.L."/>
            <person name="Kruys A."/>
            <person name="Hutchinson M.I."/>
            <person name="Powell A.J."/>
            <person name="Barry K."/>
            <person name="Miller A.N."/>
            <person name="Grigoriev I.V."/>
            <person name="Debuchy R."/>
            <person name="Gladieux P."/>
            <person name="Thoren M.H."/>
            <person name="Johannesson H."/>
        </authorList>
    </citation>
    <scope>NUCLEOTIDE SEQUENCE</scope>
    <source>
        <strain evidence="4">CBS 508.74</strain>
    </source>
</reference>
<dbReference type="InterPro" id="IPR007243">
    <property type="entry name" value="Atg6/Beclin"/>
</dbReference>
<feature type="region of interest" description="Disordered" evidence="2">
    <location>
        <begin position="1"/>
        <end position="27"/>
    </location>
</feature>
<dbReference type="GO" id="GO:0000423">
    <property type="term" value="P:mitophagy"/>
    <property type="evidence" value="ECO:0007669"/>
    <property type="project" value="TreeGrafter"/>
</dbReference>
<dbReference type="PANTHER" id="PTHR12768">
    <property type="entry name" value="BECLIN 1"/>
    <property type="match status" value="1"/>
</dbReference>
<accession>A0AAN6QIA5</accession>
<dbReference type="GO" id="GO:0043548">
    <property type="term" value="F:phosphatidylinositol 3-kinase binding"/>
    <property type="evidence" value="ECO:0007669"/>
    <property type="project" value="TreeGrafter"/>
</dbReference>
<feature type="region of interest" description="Disordered" evidence="2">
    <location>
        <begin position="218"/>
        <end position="442"/>
    </location>
</feature>
<dbReference type="RefSeq" id="XP_064668330.1">
    <property type="nucleotide sequence ID" value="XM_064817933.1"/>
</dbReference>
<feature type="region of interest" description="Disordered" evidence="2">
    <location>
        <begin position="520"/>
        <end position="543"/>
    </location>
</feature>
<dbReference type="Proteomes" id="UP001302812">
    <property type="component" value="Unassembled WGS sequence"/>
</dbReference>
<feature type="compositionally biased region" description="Low complexity" evidence="2">
    <location>
        <begin position="1287"/>
        <end position="1306"/>
    </location>
</feature>
<feature type="compositionally biased region" description="Basic and acidic residues" evidence="2">
    <location>
        <begin position="1259"/>
        <end position="1273"/>
    </location>
</feature>
<feature type="compositionally biased region" description="Gly residues" evidence="2">
    <location>
        <begin position="1327"/>
        <end position="1337"/>
    </location>
</feature>
<dbReference type="GO" id="GO:0034272">
    <property type="term" value="C:phosphatidylinositol 3-kinase complex, class III, type II"/>
    <property type="evidence" value="ECO:0007669"/>
    <property type="project" value="TreeGrafter"/>
</dbReference>
<dbReference type="SUPFAM" id="SSF54160">
    <property type="entry name" value="Chromo domain-like"/>
    <property type="match status" value="1"/>
</dbReference>
<dbReference type="GeneID" id="89942058"/>
<feature type="compositionally biased region" description="Polar residues" evidence="2">
    <location>
        <begin position="265"/>
        <end position="276"/>
    </location>
</feature>
<keyword evidence="5" id="KW-1185">Reference proteome</keyword>
<feature type="region of interest" description="Disordered" evidence="2">
    <location>
        <begin position="57"/>
        <end position="205"/>
    </location>
</feature>
<feature type="compositionally biased region" description="Basic residues" evidence="2">
    <location>
        <begin position="10"/>
        <end position="22"/>
    </location>
</feature>
<feature type="compositionally biased region" description="Acidic residues" evidence="2">
    <location>
        <begin position="163"/>
        <end position="183"/>
    </location>
</feature>
<dbReference type="EMBL" id="MU853349">
    <property type="protein sequence ID" value="KAK4110760.1"/>
    <property type="molecule type" value="Genomic_DNA"/>
</dbReference>
<name>A0AAN6QIA5_9PEZI</name>
<dbReference type="InterPro" id="IPR000953">
    <property type="entry name" value="Chromo/chromo_shadow_dom"/>
</dbReference>
<dbReference type="Gene3D" id="3.40.50.12360">
    <property type="match status" value="1"/>
</dbReference>
<evidence type="ECO:0000256" key="1">
    <source>
        <dbReference type="ARBA" id="ARBA00011353"/>
    </source>
</evidence>
<feature type="domain" description="Chromo" evidence="3">
    <location>
        <begin position="35"/>
        <end position="100"/>
    </location>
</feature>
<dbReference type="GO" id="GO:0006338">
    <property type="term" value="P:chromatin remodeling"/>
    <property type="evidence" value="ECO:0007669"/>
    <property type="project" value="UniProtKB-ARBA"/>
</dbReference>
<dbReference type="GO" id="GO:0045324">
    <property type="term" value="P:late endosome to vacuole transport"/>
    <property type="evidence" value="ECO:0007669"/>
    <property type="project" value="TreeGrafter"/>
</dbReference>
<dbReference type="GO" id="GO:0034271">
    <property type="term" value="C:phosphatidylinositol 3-kinase complex, class III, type I"/>
    <property type="evidence" value="ECO:0007669"/>
    <property type="project" value="TreeGrafter"/>
</dbReference>
<feature type="compositionally biased region" description="Low complexity" evidence="2">
    <location>
        <begin position="71"/>
        <end position="82"/>
    </location>
</feature>
<dbReference type="InterPro" id="IPR038609">
    <property type="entry name" value="HDA1_su2/3_sf"/>
</dbReference>
<organism evidence="4 5">
    <name type="scientific">Canariomyces notabilis</name>
    <dbReference type="NCBI Taxonomy" id="2074819"/>
    <lineage>
        <taxon>Eukaryota</taxon>
        <taxon>Fungi</taxon>
        <taxon>Dikarya</taxon>
        <taxon>Ascomycota</taxon>
        <taxon>Pezizomycotina</taxon>
        <taxon>Sordariomycetes</taxon>
        <taxon>Sordariomycetidae</taxon>
        <taxon>Sordariales</taxon>
        <taxon>Chaetomiaceae</taxon>
        <taxon>Canariomyces</taxon>
    </lineage>
</organism>
<evidence type="ECO:0000256" key="2">
    <source>
        <dbReference type="SAM" id="MobiDB-lite"/>
    </source>
</evidence>
<sequence>MTKQAPAKSTKSRRRKPAKTKPARPVIADPDEELYEIRGILEEKYDGSRLLYKVDWADNPTTGERYDPSWEPAENVTEAAVAEWEEEKRQRQVAERESQQTSAGTSSQSVLLPDWRAKRRIAGEEDERPAKRTRESVDSGYTSTDGDKGFTSTPGDAEASAPGDDEPSTPGDDEASAPGDDEPSTPSDNEASTPGDDEATWAFVSSIPEVRGEVVLELPVPPGFNPSDYEVVSLSQSSSGSSQGAPWLASLPQAKSADHNGGGVSQRTVPDSQDSFDPLRTESSLKSEVNRVETVSSEQSSQAHSNRVPQEVGTKSNSLETGGQASRSDLDIPSRQPENLHQHSEHASNLLELSEVRHNTGSDLLRPLGHSQDGETRSAADSPWSGGFLTQPEYDIPLDSRESWPSGVNGLPRLSPDPEQGEHQNHPPASQALSTSNSCSHFQAAQEVPLSGSQPWQIHTQSLETTGSELIIPETVEKGRKKPPTSFEPGRSVGQVPKRKGRELDFDRVGSVSLSGVDFRPFTPSANRNKHSKMDERPVEQTPPSAVDLLRQLQADIFGRPRESTGSQATSAAPAMTSSSLALSAEATMARPSVVASGDLFAEAASAPPPETVAPSELTTSADHIAVVEDMLPTGHHQIMDAGVEDPISMSMNDGLDHFHAEIGREDPEDESNHRHFLVTLPMAANTRPIYLDTITENKSTMIEFSEVFANSVTSLPDAELVAKMDSIFEQLLALCDLPAYNDTLPELDTAEMMKHATGSNSKFSFVYEFLNGLVDVNARVLILSQSGRVFEYLEAIASTARFSYALLGQEDTVRQAEEGMSVILAVAGQDLSKIQGGVDVVLLFDHAARSVELPVTLAFNSIEPTVLSLVVTYSLEHIDQQLLQQEPDLDELERKNALNLATAAAKDHLRNPEPGYPEPHVAAEMFAHFVRNPEGGLAWEPHTLPADVFDFWLSSQGRSQQDQSELHPSGIPNLSGSRKRHLDYVDEGAPKRTRLLDLQQPIRHVTPARMSDRLKRTLASHPANSRASTPVEVPVEQLERMADKIAELEDCLAKQNVVEAKTREHMESLESQLRSYERTVRSMQPKFHDALRDRAEFEKERNAAVEKAKAATERLEARNTEVKNLKEKIELLESKLAEANTAMANSAIPDIAKFAQVEKARDDALATVQKLEKKVRNAENNLEYTRKAYQDASNSHSEVSQENRELKAKIEDLEKRASDNIVRIQQIHANNEAAAFNAQIDDLRATLENRERELERVKDELRNLKNNRRETRQNSVPRSPRLGVMSPRPGRAAGAGSRGTSPAPAMSSDGLSGTPVPGMTLFAPAGNGGRWGHLRD</sequence>
<comment type="caution">
    <text evidence="4">The sequence shown here is derived from an EMBL/GenBank/DDBJ whole genome shotgun (WGS) entry which is preliminary data.</text>
</comment>
<feature type="region of interest" description="Disordered" evidence="2">
    <location>
        <begin position="960"/>
        <end position="980"/>
    </location>
</feature>
<feature type="compositionally biased region" description="Polar residues" evidence="2">
    <location>
        <begin position="427"/>
        <end position="442"/>
    </location>
</feature>
<evidence type="ECO:0000313" key="4">
    <source>
        <dbReference type="EMBL" id="KAK4110760.1"/>
    </source>
</evidence>
<feature type="compositionally biased region" description="Low complexity" evidence="2">
    <location>
        <begin position="99"/>
        <end position="109"/>
    </location>
</feature>
<gene>
    <name evidence="4" type="ORF">N656DRAFT_799881</name>
</gene>